<reference evidence="4 5" key="1">
    <citation type="submission" date="2017-06" db="EMBL/GenBank/DDBJ databases">
        <title>Streptomyces albireticuli Genome sequencing and assembly.</title>
        <authorList>
            <person name="Wang Y."/>
            <person name="Du B."/>
            <person name="Ding Y."/>
            <person name="Liu H."/>
            <person name="Hou Q."/>
            <person name="Liu K."/>
            <person name="Yao L."/>
            <person name="Wang C."/>
        </authorList>
    </citation>
    <scope>NUCLEOTIDE SEQUENCE [LARGE SCALE GENOMIC DNA]</scope>
    <source>
        <strain evidence="4 5">MDJK11</strain>
    </source>
</reference>
<dbReference type="KEGG" id="salj:SMD11_0784"/>
<comment type="similarity">
    <text evidence="1">Belongs to the short-chain dehydrogenases/reductases (SDR) family.</text>
</comment>
<evidence type="ECO:0000256" key="1">
    <source>
        <dbReference type="ARBA" id="ARBA00006484"/>
    </source>
</evidence>
<sequence>MSSVEASDDHPTTARPGVRGGPPACPAGHELLAGRTAVITAAAGTGIGGATARRFLEEGARVVLGDSHARRLRVCVATLSDEFGGRQVTGLPCDVTDEAQVGALFDLAEERHGRLDVVVNNAGLGGTAELVEMTDEQWDKVLDTTLTGTFRCTRAALRRLRASGTGGVVVNNASVLGWRAQRGQAHYAAAKAGVMALTRCAAVEAAEHGVRVNAVAPSLALHPHLAKVTTPGLLAGLTALEVSGRHAEPWEIANVIVFLASGYSSYMTGETVSVSSQRA</sequence>
<dbReference type="RefSeq" id="WP_087925076.1">
    <property type="nucleotide sequence ID" value="NZ_CP021744.1"/>
</dbReference>
<keyword evidence="2" id="KW-0560">Oxidoreductase</keyword>
<feature type="region of interest" description="Disordered" evidence="3">
    <location>
        <begin position="1"/>
        <end position="27"/>
    </location>
</feature>
<dbReference type="PANTHER" id="PTHR42760:SF40">
    <property type="entry name" value="3-OXOACYL-[ACYL-CARRIER-PROTEIN] REDUCTASE, CHLOROPLASTIC"/>
    <property type="match status" value="1"/>
</dbReference>
<dbReference type="Proteomes" id="UP000195755">
    <property type="component" value="Chromosome"/>
</dbReference>
<evidence type="ECO:0000256" key="3">
    <source>
        <dbReference type="SAM" id="MobiDB-lite"/>
    </source>
</evidence>
<gene>
    <name evidence="4" type="primary">fabG</name>
    <name evidence="4" type="ORF">SMD11_0784</name>
</gene>
<dbReference type="PROSITE" id="PS00061">
    <property type="entry name" value="ADH_SHORT"/>
    <property type="match status" value="1"/>
</dbReference>
<dbReference type="PRINTS" id="PR00080">
    <property type="entry name" value="SDRFAMILY"/>
</dbReference>
<dbReference type="EMBL" id="CP021744">
    <property type="protein sequence ID" value="ARZ66450.1"/>
    <property type="molecule type" value="Genomic_DNA"/>
</dbReference>
<dbReference type="InterPro" id="IPR002347">
    <property type="entry name" value="SDR_fam"/>
</dbReference>
<dbReference type="InterPro" id="IPR020904">
    <property type="entry name" value="Sc_DH/Rdtase_CS"/>
</dbReference>
<accession>A0A1Z2KWP0</accession>
<dbReference type="Gene3D" id="3.40.50.720">
    <property type="entry name" value="NAD(P)-binding Rossmann-like Domain"/>
    <property type="match status" value="1"/>
</dbReference>
<proteinExistence type="inferred from homology"/>
<name>A0A1Z2KWP0_9ACTN</name>
<dbReference type="OrthoDB" id="9803333at2"/>
<dbReference type="PRINTS" id="PR00081">
    <property type="entry name" value="GDHRDH"/>
</dbReference>
<dbReference type="SUPFAM" id="SSF51735">
    <property type="entry name" value="NAD(P)-binding Rossmann-fold domains"/>
    <property type="match status" value="1"/>
</dbReference>
<evidence type="ECO:0000313" key="5">
    <source>
        <dbReference type="Proteomes" id="UP000195755"/>
    </source>
</evidence>
<evidence type="ECO:0000313" key="4">
    <source>
        <dbReference type="EMBL" id="ARZ66450.1"/>
    </source>
</evidence>
<dbReference type="NCBIfam" id="NF005880">
    <property type="entry name" value="PRK07831.1"/>
    <property type="match status" value="1"/>
</dbReference>
<dbReference type="GO" id="GO:0030497">
    <property type="term" value="P:fatty acid elongation"/>
    <property type="evidence" value="ECO:0007669"/>
    <property type="project" value="TreeGrafter"/>
</dbReference>
<dbReference type="GO" id="GO:0016616">
    <property type="term" value="F:oxidoreductase activity, acting on the CH-OH group of donors, NAD or NADP as acceptor"/>
    <property type="evidence" value="ECO:0007669"/>
    <property type="project" value="TreeGrafter"/>
</dbReference>
<organism evidence="4 5">
    <name type="scientific">Streptomyces albireticuli</name>
    <dbReference type="NCBI Taxonomy" id="1940"/>
    <lineage>
        <taxon>Bacteria</taxon>
        <taxon>Bacillati</taxon>
        <taxon>Actinomycetota</taxon>
        <taxon>Actinomycetes</taxon>
        <taxon>Kitasatosporales</taxon>
        <taxon>Streptomycetaceae</taxon>
        <taxon>Streptomyces</taxon>
    </lineage>
</organism>
<dbReference type="Pfam" id="PF13561">
    <property type="entry name" value="adh_short_C2"/>
    <property type="match status" value="1"/>
</dbReference>
<dbReference type="AlphaFoldDB" id="A0A1Z2KWP0"/>
<dbReference type="CDD" id="cd05233">
    <property type="entry name" value="SDR_c"/>
    <property type="match status" value="1"/>
</dbReference>
<evidence type="ECO:0000256" key="2">
    <source>
        <dbReference type="ARBA" id="ARBA00023002"/>
    </source>
</evidence>
<protein>
    <submittedName>
        <fullName evidence="4">Short-chain dehydrogenase</fullName>
    </submittedName>
</protein>
<dbReference type="FunFam" id="3.40.50.720:FF:000084">
    <property type="entry name" value="Short-chain dehydrogenase reductase"/>
    <property type="match status" value="1"/>
</dbReference>
<dbReference type="InterPro" id="IPR036291">
    <property type="entry name" value="NAD(P)-bd_dom_sf"/>
</dbReference>
<dbReference type="PANTHER" id="PTHR42760">
    <property type="entry name" value="SHORT-CHAIN DEHYDROGENASES/REDUCTASES FAMILY MEMBER"/>
    <property type="match status" value="1"/>
</dbReference>